<proteinExistence type="predicted"/>
<name>A0ACB0ICG4_TRIPR</name>
<sequence length="75" mass="8823">MNTHVVFSVQLICDLYGRKCFRNTLQVVNDDMEVQLVKGMLRKLSRHVVINTMQTPSSRENLCLPQFCLTNYVWF</sequence>
<accession>A0ACB0ICG4</accession>
<comment type="caution">
    <text evidence="1">The sequence shown here is derived from an EMBL/GenBank/DDBJ whole genome shotgun (WGS) entry which is preliminary data.</text>
</comment>
<organism evidence="1 2">
    <name type="scientific">Trifolium pratense</name>
    <name type="common">Red clover</name>
    <dbReference type="NCBI Taxonomy" id="57577"/>
    <lineage>
        <taxon>Eukaryota</taxon>
        <taxon>Viridiplantae</taxon>
        <taxon>Streptophyta</taxon>
        <taxon>Embryophyta</taxon>
        <taxon>Tracheophyta</taxon>
        <taxon>Spermatophyta</taxon>
        <taxon>Magnoliopsida</taxon>
        <taxon>eudicotyledons</taxon>
        <taxon>Gunneridae</taxon>
        <taxon>Pentapetalae</taxon>
        <taxon>rosids</taxon>
        <taxon>fabids</taxon>
        <taxon>Fabales</taxon>
        <taxon>Fabaceae</taxon>
        <taxon>Papilionoideae</taxon>
        <taxon>50 kb inversion clade</taxon>
        <taxon>NPAAA clade</taxon>
        <taxon>Hologalegina</taxon>
        <taxon>IRL clade</taxon>
        <taxon>Trifolieae</taxon>
        <taxon>Trifolium</taxon>
    </lineage>
</organism>
<gene>
    <name evidence="1" type="ORF">MILVUS5_LOCUS1636</name>
</gene>
<dbReference type="Proteomes" id="UP001177021">
    <property type="component" value="Unassembled WGS sequence"/>
</dbReference>
<evidence type="ECO:0000313" key="1">
    <source>
        <dbReference type="EMBL" id="CAJ2629712.1"/>
    </source>
</evidence>
<evidence type="ECO:0000313" key="2">
    <source>
        <dbReference type="Proteomes" id="UP001177021"/>
    </source>
</evidence>
<reference evidence="1" key="1">
    <citation type="submission" date="2023-10" db="EMBL/GenBank/DDBJ databases">
        <authorList>
            <person name="Rodriguez Cubillos JULIANA M."/>
            <person name="De Vega J."/>
        </authorList>
    </citation>
    <scope>NUCLEOTIDE SEQUENCE</scope>
</reference>
<protein>
    <submittedName>
        <fullName evidence="1">Uncharacterized protein</fullName>
    </submittedName>
</protein>
<dbReference type="EMBL" id="CASHSV030000001">
    <property type="protein sequence ID" value="CAJ2629712.1"/>
    <property type="molecule type" value="Genomic_DNA"/>
</dbReference>
<keyword evidence="2" id="KW-1185">Reference proteome</keyword>